<keyword evidence="2" id="KW-1185">Reference proteome</keyword>
<dbReference type="AlphaFoldDB" id="A0A443RU00"/>
<sequence>MFELVEEACNRNGITFQPKTFQIDFEIGMVSAIKQKFGPNICIKGCLFHFGQALWRKVVDLKLQTLYKDDETFRKLFRRIS</sequence>
<proteinExistence type="predicted"/>
<accession>A0A443RU00</accession>
<dbReference type="Proteomes" id="UP000288716">
    <property type="component" value="Unassembled WGS sequence"/>
</dbReference>
<reference evidence="1 2" key="1">
    <citation type="journal article" date="2018" name="Gigascience">
        <title>Genomes of trombidid mites reveal novel predicted allergens and laterally-transferred genes associated with secondary metabolism.</title>
        <authorList>
            <person name="Dong X."/>
            <person name="Chaisiri K."/>
            <person name="Xia D."/>
            <person name="Armstrong S.D."/>
            <person name="Fang Y."/>
            <person name="Donnelly M.J."/>
            <person name="Kadowaki T."/>
            <person name="McGarry J.W."/>
            <person name="Darby A.C."/>
            <person name="Makepeace B.L."/>
        </authorList>
    </citation>
    <scope>NUCLEOTIDE SEQUENCE [LARGE SCALE GENOMIC DNA]</scope>
    <source>
        <strain evidence="1">UoL-UT</strain>
    </source>
</reference>
<comment type="caution">
    <text evidence="1">The sequence shown here is derived from an EMBL/GenBank/DDBJ whole genome shotgun (WGS) entry which is preliminary data.</text>
</comment>
<dbReference type="OrthoDB" id="6515141at2759"/>
<evidence type="ECO:0000313" key="2">
    <source>
        <dbReference type="Proteomes" id="UP000288716"/>
    </source>
</evidence>
<evidence type="ECO:0000313" key="1">
    <source>
        <dbReference type="EMBL" id="RWS18807.1"/>
    </source>
</evidence>
<protein>
    <submittedName>
        <fullName evidence="1">Transposase-like protein</fullName>
    </submittedName>
</protein>
<organism evidence="1 2">
    <name type="scientific">Leptotrombidium deliense</name>
    <dbReference type="NCBI Taxonomy" id="299467"/>
    <lineage>
        <taxon>Eukaryota</taxon>
        <taxon>Metazoa</taxon>
        <taxon>Ecdysozoa</taxon>
        <taxon>Arthropoda</taxon>
        <taxon>Chelicerata</taxon>
        <taxon>Arachnida</taxon>
        <taxon>Acari</taxon>
        <taxon>Acariformes</taxon>
        <taxon>Trombidiformes</taxon>
        <taxon>Prostigmata</taxon>
        <taxon>Anystina</taxon>
        <taxon>Parasitengona</taxon>
        <taxon>Trombiculoidea</taxon>
        <taxon>Trombiculidae</taxon>
        <taxon>Leptotrombidium</taxon>
    </lineage>
</organism>
<feature type="non-terminal residue" evidence="1">
    <location>
        <position position="81"/>
    </location>
</feature>
<dbReference type="EMBL" id="NCKV01033921">
    <property type="protein sequence ID" value="RWS18807.1"/>
    <property type="molecule type" value="Genomic_DNA"/>
</dbReference>
<dbReference type="VEuPathDB" id="VectorBase:LDEU013233"/>
<gene>
    <name evidence="1" type="ORF">B4U80_11532</name>
</gene>
<name>A0A443RU00_9ACAR</name>